<dbReference type="PANTHER" id="PTHR30572">
    <property type="entry name" value="MEMBRANE COMPONENT OF TRANSPORTER-RELATED"/>
    <property type="match status" value="1"/>
</dbReference>
<sequence>MNAVWRVARAAVRRRMLQTVVIGVVVWVSAATVVMALGLLASSAAPFDRAHDEQRGAHLAAVFDSSAVDRLAGTSGRAGVEAAAGPYALAGVEAADGGGFGVAGELTAVGRADPAGAVDRVTVWSGRWVGGPGEIVLNLPPGAPVAPGRVVDLAGGGSVTVVGLAFSVSQTADAWVTPEQATAWGSTASQMLYRLVDHATAADISRGEASVSTGLPLLGTQSYLAVKQRFSQEAGVYVPFLTVFGALGLAVAVLSVANLVSGAVVAGYRHIGVLKALGYTPNQVMAVYLVMVTAPAVVGTALGVCTGDLVGGPLVRDAVEGFGVADTGVPWWVDLAVLVGMPALVAVVALLPALRARRQPAAAAISAGSRPGARRAPRVQRALSGTRLPRSVSLGLGVPFARPARSALTAAAVVLGVATVTLAVGVTLSVTAFRDAANPTRANQVDVMAAVPGGTPADGPDDPLSELAPRLGDAQDEAVLRAAPGVLGVVASSQQLVRLVGGNETHVVRFYRGDASAVRPRVWAGAWPARGGEVAVSAKFLTQTGLALGDTTTLEQRGKRVPVRIVGVVLENVTGSVLGTWETLESLLPGSRATAYQVTLDPDADRDAFARAVAAGDPGIRVTPPRGGTSSQAVVIISTATLLTLLLGGIAALGVFNTVVLNTRERRRDLGVLKSVGMTPRQVTSMVVTSMAGLGLVGGLIGLPLGMVVHRVVVHAAAPINSPDLLLSVVPDLLLSVYDAPTLVLLPLAGVGIAVLGALVPARRAARMTIAAALRSE</sequence>
<evidence type="ECO:0000259" key="8">
    <source>
        <dbReference type="Pfam" id="PF02687"/>
    </source>
</evidence>
<comment type="caution">
    <text evidence="10">The sequence shown here is derived from an EMBL/GenBank/DDBJ whole genome shotgun (WGS) entry which is preliminary data.</text>
</comment>
<dbReference type="InterPro" id="IPR025857">
    <property type="entry name" value="MacB_PCD"/>
</dbReference>
<feature type="transmembrane region" description="Helical" evidence="7">
    <location>
        <begin position="331"/>
        <end position="351"/>
    </location>
</feature>
<dbReference type="GO" id="GO:0022857">
    <property type="term" value="F:transmembrane transporter activity"/>
    <property type="evidence" value="ECO:0007669"/>
    <property type="project" value="TreeGrafter"/>
</dbReference>
<dbReference type="Pfam" id="PF12704">
    <property type="entry name" value="MacB_PCD"/>
    <property type="match status" value="1"/>
</dbReference>
<evidence type="ECO:0000256" key="3">
    <source>
        <dbReference type="ARBA" id="ARBA00022692"/>
    </source>
</evidence>
<gene>
    <name evidence="10" type="ORF">CLV40_104206</name>
</gene>
<feature type="transmembrane region" description="Helical" evidence="7">
    <location>
        <begin position="740"/>
        <end position="760"/>
    </location>
</feature>
<feature type="domain" description="ABC3 transporter permease C-terminal" evidence="8">
    <location>
        <begin position="644"/>
        <end position="769"/>
    </location>
</feature>
<keyword evidence="2" id="KW-1003">Cell membrane</keyword>
<keyword evidence="5 7" id="KW-0472">Membrane</keyword>
<dbReference type="Proteomes" id="UP000239203">
    <property type="component" value="Unassembled WGS sequence"/>
</dbReference>
<keyword evidence="4 7" id="KW-1133">Transmembrane helix</keyword>
<comment type="subcellular location">
    <subcellularLocation>
        <location evidence="1">Cell membrane</location>
        <topology evidence="1">Multi-pass membrane protein</topology>
    </subcellularLocation>
</comment>
<dbReference type="RefSeq" id="WP_104478501.1">
    <property type="nucleotide sequence ID" value="NZ_CP154825.1"/>
</dbReference>
<dbReference type="AlphaFoldDB" id="A0A2S6GV02"/>
<evidence type="ECO:0000256" key="2">
    <source>
        <dbReference type="ARBA" id="ARBA00022475"/>
    </source>
</evidence>
<evidence type="ECO:0000256" key="1">
    <source>
        <dbReference type="ARBA" id="ARBA00004651"/>
    </source>
</evidence>
<feature type="domain" description="ABC3 transporter permease C-terminal" evidence="8">
    <location>
        <begin position="243"/>
        <end position="360"/>
    </location>
</feature>
<keyword evidence="11" id="KW-1185">Reference proteome</keyword>
<feature type="transmembrane region" description="Helical" evidence="7">
    <location>
        <begin position="286"/>
        <end position="311"/>
    </location>
</feature>
<evidence type="ECO:0000256" key="7">
    <source>
        <dbReference type="SAM" id="Phobius"/>
    </source>
</evidence>
<evidence type="ECO:0000256" key="5">
    <source>
        <dbReference type="ARBA" id="ARBA00023136"/>
    </source>
</evidence>
<dbReference type="InterPro" id="IPR050250">
    <property type="entry name" value="Macrolide_Exporter_MacB"/>
</dbReference>
<protein>
    <submittedName>
        <fullName evidence="10">Putative ABC transport system permease protein</fullName>
    </submittedName>
</protein>
<dbReference type="OrthoDB" id="3207485at2"/>
<dbReference type="EMBL" id="PTIX01000004">
    <property type="protein sequence ID" value="PPK68961.1"/>
    <property type="molecule type" value="Genomic_DNA"/>
</dbReference>
<evidence type="ECO:0000313" key="10">
    <source>
        <dbReference type="EMBL" id="PPK68961.1"/>
    </source>
</evidence>
<dbReference type="InterPro" id="IPR003838">
    <property type="entry name" value="ABC3_permease_C"/>
</dbReference>
<evidence type="ECO:0000256" key="6">
    <source>
        <dbReference type="ARBA" id="ARBA00038076"/>
    </source>
</evidence>
<organism evidence="10 11">
    <name type="scientific">Actinokineospora auranticolor</name>
    <dbReference type="NCBI Taxonomy" id="155976"/>
    <lineage>
        <taxon>Bacteria</taxon>
        <taxon>Bacillati</taxon>
        <taxon>Actinomycetota</taxon>
        <taxon>Actinomycetes</taxon>
        <taxon>Pseudonocardiales</taxon>
        <taxon>Pseudonocardiaceae</taxon>
        <taxon>Actinokineospora</taxon>
    </lineage>
</organism>
<name>A0A2S6GV02_9PSEU</name>
<accession>A0A2S6GV02</accession>
<evidence type="ECO:0000256" key="4">
    <source>
        <dbReference type="ARBA" id="ARBA00022989"/>
    </source>
</evidence>
<keyword evidence="3 7" id="KW-0812">Transmembrane</keyword>
<feature type="transmembrane region" description="Helical" evidence="7">
    <location>
        <begin position="236"/>
        <end position="265"/>
    </location>
</feature>
<dbReference type="Pfam" id="PF02687">
    <property type="entry name" value="FtsX"/>
    <property type="match status" value="2"/>
</dbReference>
<dbReference type="PANTHER" id="PTHR30572:SF4">
    <property type="entry name" value="ABC TRANSPORTER PERMEASE YTRF"/>
    <property type="match status" value="1"/>
</dbReference>
<feature type="transmembrane region" description="Helical" evidence="7">
    <location>
        <begin position="20"/>
        <end position="41"/>
    </location>
</feature>
<evidence type="ECO:0000313" key="11">
    <source>
        <dbReference type="Proteomes" id="UP000239203"/>
    </source>
</evidence>
<reference evidence="10 11" key="1">
    <citation type="submission" date="2018-02" db="EMBL/GenBank/DDBJ databases">
        <title>Genomic Encyclopedia of Archaeal and Bacterial Type Strains, Phase II (KMG-II): from individual species to whole genera.</title>
        <authorList>
            <person name="Goeker M."/>
        </authorList>
    </citation>
    <scope>NUCLEOTIDE SEQUENCE [LARGE SCALE GENOMIC DNA]</scope>
    <source>
        <strain evidence="10 11">YU 961-1</strain>
    </source>
</reference>
<feature type="transmembrane region" description="Helical" evidence="7">
    <location>
        <begin position="408"/>
        <end position="433"/>
    </location>
</feature>
<feature type="transmembrane region" description="Helical" evidence="7">
    <location>
        <begin position="633"/>
        <end position="662"/>
    </location>
</feature>
<proteinExistence type="inferred from homology"/>
<dbReference type="GO" id="GO:0005886">
    <property type="term" value="C:plasma membrane"/>
    <property type="evidence" value="ECO:0007669"/>
    <property type="project" value="UniProtKB-SubCell"/>
</dbReference>
<feature type="transmembrane region" description="Helical" evidence="7">
    <location>
        <begin position="683"/>
        <end position="703"/>
    </location>
</feature>
<evidence type="ECO:0000259" key="9">
    <source>
        <dbReference type="Pfam" id="PF12704"/>
    </source>
</evidence>
<comment type="similarity">
    <text evidence="6">Belongs to the ABC-4 integral membrane protein family.</text>
</comment>
<feature type="domain" description="MacB-like periplasmic core" evidence="9">
    <location>
        <begin position="406"/>
        <end position="614"/>
    </location>
</feature>